<dbReference type="AlphaFoldDB" id="A0A1H9TR54"/>
<dbReference type="GO" id="GO:0010181">
    <property type="term" value="F:FMN binding"/>
    <property type="evidence" value="ECO:0007669"/>
    <property type="project" value="InterPro"/>
</dbReference>
<name>A0A1H9TR54_9MICO</name>
<dbReference type="PROSITE" id="PS50902">
    <property type="entry name" value="FLAVODOXIN_LIKE"/>
    <property type="match status" value="1"/>
</dbReference>
<reference evidence="4" key="1">
    <citation type="submission" date="2016-10" db="EMBL/GenBank/DDBJ databases">
        <authorList>
            <person name="Varghese N."/>
            <person name="Submissions S."/>
        </authorList>
    </citation>
    <scope>NUCLEOTIDE SEQUENCE [LARGE SCALE GENOMIC DNA]</scope>
    <source>
        <strain evidence="4">CGMCC 1.6963</strain>
    </source>
</reference>
<accession>A0A1H9TR54</accession>
<evidence type="ECO:0000313" key="3">
    <source>
        <dbReference type="EMBL" id="SER99770.1"/>
    </source>
</evidence>
<proteinExistence type="predicted"/>
<evidence type="ECO:0000256" key="1">
    <source>
        <dbReference type="SAM" id="MobiDB-lite"/>
    </source>
</evidence>
<gene>
    <name evidence="3" type="ORF">SAMN05216199_1726</name>
</gene>
<dbReference type="STRING" id="587636.SAMN05216199_1726"/>
<dbReference type="RefSeq" id="WP_245735674.1">
    <property type="nucleotide sequence ID" value="NZ_FOHB01000002.1"/>
</dbReference>
<dbReference type="Gene3D" id="3.40.50.360">
    <property type="match status" value="1"/>
</dbReference>
<evidence type="ECO:0000313" key="4">
    <source>
        <dbReference type="Proteomes" id="UP000199019"/>
    </source>
</evidence>
<sequence length="175" mass="18795">MTRALVVYESVLGNTQAVARAIAEGLGESRPVTVREVAEAPETIPPDVGLLVVGGPTHAFGLSRPETRAEAQKEAPGQVVSTGPGLREWLDRLSPGDGAVPTVTFDTRVDKPHVPGSAAKKARKQLQHKGFPPFEDPHSFYVHGKAGPLADDELARARSWGEELGQHLRDREASR</sequence>
<evidence type="ECO:0000259" key="2">
    <source>
        <dbReference type="PROSITE" id="PS50902"/>
    </source>
</evidence>
<protein>
    <submittedName>
        <fullName evidence="3">Flavodoxin</fullName>
    </submittedName>
</protein>
<organism evidence="3 4">
    <name type="scientific">Pedococcus cremeus</name>
    <dbReference type="NCBI Taxonomy" id="587636"/>
    <lineage>
        <taxon>Bacteria</taxon>
        <taxon>Bacillati</taxon>
        <taxon>Actinomycetota</taxon>
        <taxon>Actinomycetes</taxon>
        <taxon>Micrococcales</taxon>
        <taxon>Intrasporangiaceae</taxon>
        <taxon>Pedococcus</taxon>
    </lineage>
</organism>
<feature type="region of interest" description="Disordered" evidence="1">
    <location>
        <begin position="109"/>
        <end position="145"/>
    </location>
</feature>
<dbReference type="Pfam" id="PF00258">
    <property type="entry name" value="Flavodoxin_1"/>
    <property type="match status" value="1"/>
</dbReference>
<keyword evidence="4" id="KW-1185">Reference proteome</keyword>
<dbReference type="InterPro" id="IPR008254">
    <property type="entry name" value="Flavodoxin/NO_synth"/>
</dbReference>
<dbReference type="Proteomes" id="UP000199019">
    <property type="component" value="Unassembled WGS sequence"/>
</dbReference>
<dbReference type="EMBL" id="FOHB01000002">
    <property type="protein sequence ID" value="SER99770.1"/>
    <property type="molecule type" value="Genomic_DNA"/>
</dbReference>
<dbReference type="InterPro" id="IPR029039">
    <property type="entry name" value="Flavoprotein-like_sf"/>
</dbReference>
<dbReference type="SUPFAM" id="SSF52218">
    <property type="entry name" value="Flavoproteins"/>
    <property type="match status" value="1"/>
</dbReference>
<feature type="domain" description="Flavodoxin-like" evidence="2">
    <location>
        <begin position="4"/>
        <end position="165"/>
    </location>
</feature>